<feature type="compositionally biased region" description="Low complexity" evidence="1">
    <location>
        <begin position="54"/>
        <end position="66"/>
    </location>
</feature>
<dbReference type="EMBL" id="GECU01003573">
    <property type="protein sequence ID" value="JAT04134.1"/>
    <property type="molecule type" value="Transcribed_RNA"/>
</dbReference>
<feature type="region of interest" description="Disordered" evidence="1">
    <location>
        <begin position="138"/>
        <end position="172"/>
    </location>
</feature>
<feature type="region of interest" description="Disordered" evidence="1">
    <location>
        <begin position="1919"/>
        <end position="1946"/>
    </location>
</feature>
<evidence type="ECO:0000313" key="2">
    <source>
        <dbReference type="EMBL" id="JAT04134.1"/>
    </source>
</evidence>
<evidence type="ECO:0000256" key="1">
    <source>
        <dbReference type="SAM" id="MobiDB-lite"/>
    </source>
</evidence>
<dbReference type="PANTHER" id="PTHR36562">
    <property type="entry name" value="SERINE/ARGININE REPETITIVE MATRIX 2"/>
    <property type="match status" value="1"/>
</dbReference>
<gene>
    <name evidence="2" type="ORF">g.25557</name>
</gene>
<protein>
    <submittedName>
        <fullName evidence="2">Uncharacterized protein</fullName>
    </submittedName>
</protein>
<feature type="region of interest" description="Disordered" evidence="1">
    <location>
        <begin position="1411"/>
        <end position="1470"/>
    </location>
</feature>
<feature type="region of interest" description="Disordered" evidence="1">
    <location>
        <begin position="1016"/>
        <end position="1035"/>
    </location>
</feature>
<feature type="region of interest" description="Disordered" evidence="1">
    <location>
        <begin position="1669"/>
        <end position="1707"/>
    </location>
</feature>
<organism evidence="2">
    <name type="scientific">Homalodisca liturata</name>
    <dbReference type="NCBI Taxonomy" id="320908"/>
    <lineage>
        <taxon>Eukaryota</taxon>
        <taxon>Metazoa</taxon>
        <taxon>Ecdysozoa</taxon>
        <taxon>Arthropoda</taxon>
        <taxon>Hexapoda</taxon>
        <taxon>Insecta</taxon>
        <taxon>Pterygota</taxon>
        <taxon>Neoptera</taxon>
        <taxon>Paraneoptera</taxon>
        <taxon>Hemiptera</taxon>
        <taxon>Auchenorrhyncha</taxon>
        <taxon>Membracoidea</taxon>
        <taxon>Cicadellidae</taxon>
        <taxon>Cicadellinae</taxon>
        <taxon>Proconiini</taxon>
        <taxon>Homalodisca</taxon>
    </lineage>
</organism>
<feature type="compositionally biased region" description="Polar residues" evidence="1">
    <location>
        <begin position="535"/>
        <end position="546"/>
    </location>
</feature>
<accession>A0A1B6JYY7</accession>
<feature type="region of interest" description="Disordered" evidence="1">
    <location>
        <begin position="646"/>
        <end position="729"/>
    </location>
</feature>
<feature type="compositionally biased region" description="Basic and acidic residues" evidence="1">
    <location>
        <begin position="1675"/>
        <end position="1684"/>
    </location>
</feature>
<dbReference type="InterPro" id="IPR051372">
    <property type="entry name" value="CWC21"/>
</dbReference>
<dbReference type="GO" id="GO:0005634">
    <property type="term" value="C:nucleus"/>
    <property type="evidence" value="ECO:0007669"/>
    <property type="project" value="TreeGrafter"/>
</dbReference>
<sequence length="1946" mass="215403">MLAQLNSKNKTLFFNIKPTVIDKLISKNKSSIQNTLLYTNEDSDGSLSEDSEESSSSSQDSNIVSSVQHSVTMAPIRRSEKVVLGSKVSSRSQFPIKRGPGRPAGRSNSTLKVVTAKKVVDNSKKGSPKKVLREVRSITKVKRSSSESPITENVKRSRTVTKKENSPESLSPSVSESVKTIVAKGRTKTIKNVKQQLIQNKSPHTIPLNSQTHPLALHDIKSSPRKFPSNIVDRWKSTGMVIRGRGRPRGSTKASFRGGIRRGPLRSERYNTRDSQTGLMRSGKRRKCSDSSLIEGLDGIKKKKRGMERLKKEMNDSFSDQNSSFLTTSELSFYDNENSLKQCDDEDVSAGLIKIKVEIDETEDETIEPRDSNSNVFKNDTKTKNKIKTSSSSSDSNGQSNNSSSPQCKLDLGPKKFGRGRKRLVLSRNKLVTQSDSSVKDSDCSLDSSDWTEENSKSPKQDMKRYKRKTAGGLWVRRSTRSIGKNVDKAESDAVAIEELLKEKDGSVNLECNSKSSLNTGDTVNDVRVKLEDAASTSEKNGLDNSTTEKSDEVGDNLSTLARSVETNEKSTYSANDIVVKPDDQCNVKSEIVNTNNESLVDFSLALEESPMKSSPEHSVASSSETNHAIRTVPLENILSKEPISFTTPTIDSSSENLITKSDLQEPDVETRNASNNEELDSVKESELCDSQSNNSKVLIDGNSVNATDKNVDLKKNDEDSSESITTKDDSIDSMFDEIDEKLSKQGYNDRDLVSDEKILSLIDSFCKSDSSSLPVNEENAKSSVIVNDKNEIKSSCPSNQVTLSSEDKVAENKCLEELSNTEEFICLDKNSKMSNLDNKPQSTLTDENGKVDMDYIMKPEDESAGKKLAVDISENIKTSFASIDINKKMSVLSNHSENSKIEDCFTNNMEIDLDNHDKVPESTEESSTSDSNSNLSELMSASLETDSATRTMTISEPKDESLTKTGDIPKNSMVDEEIINCTEVTVNERNTCSPAQCSSFTASFNLETGNQIGESNQSKLIRKSSIEGSTEERPSKELLSALGLQSLHSVEEKPKRPNDNYTGTLKAVIKLNRSDKKSGGRKMIFKQGDKLSENSGGSGDRLEYRICSTEELSTEGIPLTHLSDIPAHRKTQMKVKSQFDLSNSPNIVGSAGSMETTIDNTKETGGKQNLIIPEKSSSFSIHPERLCTDVCSYCFGKFGSLDTPCHLAQLKNSERQSKILAIEVHLSADSCLCDGCFRYVDRKANCPTSQRSRKPAARRGPLAGTVCAVQECSQPARHSVRRKWLIKLKKSIGKKLVIDMDKNPHLPIPLCSQHYYWVDYFTVCGICKKRLTRNHMYALGPEADDLNQALSDDGIPVRLSDKLFLCKLCRYYSSLRLKYRDPTTMSSTHRLFLNSYRKKILHYHDIPVSDSEEEGKSVEDEATTSEVPKAKKKKSKSKSFDGHESKKRSADKEEKSDAGNEERSNDSQMIDYSYLDSLNVHREEPTTPTVDYSSLGDFEGGFSNIASLLNPLEGGQGTVYPSDSQNRSRVEKPTRIQVKFGNLNIGKLSNLNIGQDTRPASTATPALERPPYLPGERDLNLSGEFEFHGTLNPISSWERCTSTIQFDRDTKKLWQELQRPYGNQSSFLRHLVILEKHWRNGSLVLADNPNPRAVKYINSVRNRVQAYDGAKSSGVKEDGKEPELNMASPPPRPMSTPVKVTSDPPPLMKITPGSSWLPNQLKRPPPYKFPVTSTQTTGSASGMLPATVTTPAPPPPPYRFPARPSQSGPRTMRMPCPSHSYIQSGRGQQNVRPVSISYHQFKKIRLEQPPPAVSTSQVTIIPKVEPVSQSQPTSTITSSETEFVPLICDVRSLATSTSTSDWNESFRKQQQKLLKQNVAKYYAPILPKMPSSLTVTTFPKTSGLVMKTSSLTIEKAPNVNTKPNIAPPEKPSISVFRETTPSENG</sequence>
<dbReference type="PANTHER" id="PTHR36562:SF5">
    <property type="entry name" value="SERINE_ARGININE REPETITIVE MATRIX 2"/>
    <property type="match status" value="1"/>
</dbReference>
<feature type="compositionally biased region" description="Low complexity" evidence="1">
    <location>
        <begin position="388"/>
        <end position="405"/>
    </location>
</feature>
<name>A0A1B6JYY7_9HEMI</name>
<feature type="compositionally biased region" description="Polar residues" evidence="1">
    <location>
        <begin position="1553"/>
        <end position="1565"/>
    </location>
</feature>
<feature type="region of interest" description="Disordered" evidence="1">
    <location>
        <begin position="242"/>
        <end position="263"/>
    </location>
</feature>
<feature type="compositionally biased region" description="Polar residues" evidence="1">
    <location>
        <begin position="689"/>
        <end position="709"/>
    </location>
</feature>
<feature type="compositionally biased region" description="Basic and acidic residues" evidence="1">
    <location>
        <begin position="454"/>
        <end position="464"/>
    </location>
</feature>
<feature type="region of interest" description="Disordered" evidence="1">
    <location>
        <begin position="40"/>
        <end position="108"/>
    </location>
</feature>
<feature type="region of interest" description="Disordered" evidence="1">
    <location>
        <begin position="1750"/>
        <end position="1773"/>
    </location>
</feature>
<feature type="region of interest" description="Disordered" evidence="1">
    <location>
        <begin position="362"/>
        <end position="416"/>
    </location>
</feature>
<feature type="region of interest" description="Disordered" evidence="1">
    <location>
        <begin position="428"/>
        <end position="469"/>
    </location>
</feature>
<reference evidence="2" key="1">
    <citation type="submission" date="2015-11" db="EMBL/GenBank/DDBJ databases">
        <title>De novo transcriptome assembly of four potential Pierce s Disease insect vectors from Arizona vineyards.</title>
        <authorList>
            <person name="Tassone E.E."/>
        </authorList>
    </citation>
    <scope>NUCLEOTIDE SEQUENCE</scope>
</reference>
<feature type="compositionally biased region" description="Basic and acidic residues" evidence="1">
    <location>
        <begin position="710"/>
        <end position="719"/>
    </location>
</feature>
<feature type="compositionally biased region" description="Polar residues" evidence="1">
    <location>
        <begin position="646"/>
        <end position="662"/>
    </location>
</feature>
<proteinExistence type="predicted"/>
<feature type="compositionally biased region" description="Acidic residues" evidence="1">
    <location>
        <begin position="41"/>
        <end position="53"/>
    </location>
</feature>
<feature type="region of interest" description="Disordered" evidence="1">
    <location>
        <begin position="533"/>
        <end position="556"/>
    </location>
</feature>
<feature type="compositionally biased region" description="Basic and acidic residues" evidence="1">
    <location>
        <begin position="1439"/>
        <end position="1466"/>
    </location>
</feature>
<feature type="region of interest" description="Disordered" evidence="1">
    <location>
        <begin position="1553"/>
        <end position="1572"/>
    </location>
</feature>